<proteinExistence type="predicted"/>
<evidence type="ECO:0000313" key="1">
    <source>
        <dbReference type="EMBL" id="KAA5803771.1"/>
    </source>
</evidence>
<gene>
    <name evidence="1" type="ORF">F1654_08205</name>
</gene>
<keyword evidence="2" id="KW-1185">Reference proteome</keyword>
<sequence length="62" mass="6798">MDPTRHASLAPSGREISMEAAWRVQLSDEAVASFAARLTREPGHIAGARPEGLLWAGVRTRW</sequence>
<dbReference type="AlphaFoldDB" id="A0A5M6ZNG3"/>
<dbReference type="RefSeq" id="WP_150023039.1">
    <property type="nucleotide sequence ID" value="NZ_VWOJ01000002.1"/>
</dbReference>
<reference evidence="1 2" key="1">
    <citation type="submission" date="2019-09" db="EMBL/GenBank/DDBJ databases">
        <authorList>
            <person name="Kevbrin V."/>
            <person name="Grouzdev D.S."/>
        </authorList>
    </citation>
    <scope>NUCLEOTIDE SEQUENCE [LARGE SCALE GENOMIC DNA]</scope>
    <source>
        <strain evidence="1 2">G-192</strain>
    </source>
</reference>
<protein>
    <submittedName>
        <fullName evidence="1">Uncharacterized protein</fullName>
    </submittedName>
</protein>
<accession>A0A5M6ZNG3</accession>
<evidence type="ECO:0000313" key="2">
    <source>
        <dbReference type="Proteomes" id="UP000325122"/>
    </source>
</evidence>
<dbReference type="EMBL" id="VWOJ01000002">
    <property type="protein sequence ID" value="KAA5803771.1"/>
    <property type="molecule type" value="Genomic_DNA"/>
</dbReference>
<dbReference type="Proteomes" id="UP000325122">
    <property type="component" value="Unassembled WGS sequence"/>
</dbReference>
<organism evidence="1 2">
    <name type="scientific">Alkalicaulis satelles</name>
    <dbReference type="NCBI Taxonomy" id="2609175"/>
    <lineage>
        <taxon>Bacteria</taxon>
        <taxon>Pseudomonadati</taxon>
        <taxon>Pseudomonadota</taxon>
        <taxon>Alphaproteobacteria</taxon>
        <taxon>Maricaulales</taxon>
        <taxon>Maricaulaceae</taxon>
        <taxon>Alkalicaulis</taxon>
    </lineage>
</organism>
<name>A0A5M6ZNG3_9PROT</name>
<comment type="caution">
    <text evidence="1">The sequence shown here is derived from an EMBL/GenBank/DDBJ whole genome shotgun (WGS) entry which is preliminary data.</text>
</comment>